<name>A0A2C8F3H6_9BACT</name>
<dbReference type="KEGG" id="pprf:DPRO_0212"/>
<dbReference type="PIRSF" id="PIRSF004976">
    <property type="entry name" value="ATPase_YdaO"/>
    <property type="match status" value="1"/>
</dbReference>
<dbReference type="GO" id="GO:0016740">
    <property type="term" value="F:transferase activity"/>
    <property type="evidence" value="ECO:0007669"/>
    <property type="project" value="UniProtKB-KW"/>
</dbReference>
<dbReference type="PANTHER" id="PTHR43686:SF1">
    <property type="entry name" value="AMINOTRAN_5 DOMAIN-CONTAINING PROTEIN"/>
    <property type="match status" value="1"/>
</dbReference>
<gene>
    <name evidence="4" type="ORF">DPRO_0212</name>
</gene>
<dbReference type="EMBL" id="LT907975">
    <property type="protein sequence ID" value="SOB57091.1"/>
    <property type="molecule type" value="Genomic_DNA"/>
</dbReference>
<dbReference type="InterPro" id="IPR011063">
    <property type="entry name" value="TilS/TtcA_N"/>
</dbReference>
<protein>
    <submittedName>
        <fullName evidence="4">PP-loop domain protein</fullName>
    </submittedName>
</protein>
<feature type="binding site" evidence="2">
    <location>
        <position position="178"/>
    </location>
    <ligand>
        <name>ATP</name>
        <dbReference type="ChEBI" id="CHEBI:30616"/>
    </ligand>
</feature>
<sequence>MPQRALASQAGIIYLAPLAGITDDKHHRGGRKLMASWGKLTFAQKKCVSATGKLMQQTEMVNHGARIGVAASGGVDSFLMLKVLTIRKAIMPFPVELMALHINAGFDNESHAPLVDWCADHGVSLHVELTDYGPRAHSEENRKNSPCFYCSMLRRKRLFELCRDYGLTHLAFGHNADDNVVTFFMNILQNGRADGMSASESFFGGNLQVIRPTMLLDKKTVIKAANQWELPVWENTCPSNGVTKRDEVHDWLRSAWKNDKRIKNNIFNAITRQQVDLTREKP</sequence>
<evidence type="ECO:0000313" key="5">
    <source>
        <dbReference type="Proteomes" id="UP000219215"/>
    </source>
</evidence>
<evidence type="ECO:0000256" key="1">
    <source>
        <dbReference type="ARBA" id="ARBA00022679"/>
    </source>
</evidence>
<dbReference type="AlphaFoldDB" id="A0A2C8F3H6"/>
<dbReference type="InterPro" id="IPR014729">
    <property type="entry name" value="Rossmann-like_a/b/a_fold"/>
</dbReference>
<keyword evidence="2" id="KW-0067">ATP-binding</keyword>
<dbReference type="Pfam" id="PF01171">
    <property type="entry name" value="ATP_bind_3"/>
    <property type="match status" value="1"/>
</dbReference>
<accession>A0A2C8F3H6</accession>
<evidence type="ECO:0000259" key="3">
    <source>
        <dbReference type="Pfam" id="PF01171"/>
    </source>
</evidence>
<feature type="binding site" evidence="2">
    <location>
        <position position="76"/>
    </location>
    <ligand>
        <name>ATP</name>
        <dbReference type="ChEBI" id="CHEBI:30616"/>
    </ligand>
</feature>
<keyword evidence="2" id="KW-0547">Nucleotide-binding</keyword>
<feature type="binding site" evidence="2">
    <location>
        <position position="102"/>
    </location>
    <ligand>
        <name>ATP</name>
        <dbReference type="ChEBI" id="CHEBI:30616"/>
    </ligand>
</feature>
<feature type="binding site" evidence="2">
    <location>
        <begin position="70"/>
        <end position="72"/>
    </location>
    <ligand>
        <name>ATP</name>
        <dbReference type="ChEBI" id="CHEBI:30616"/>
    </ligand>
</feature>
<feature type="binding site" evidence="2">
    <location>
        <position position="173"/>
    </location>
    <ligand>
        <name>ATP</name>
        <dbReference type="ChEBI" id="CHEBI:30616"/>
    </ligand>
</feature>
<feature type="domain" description="tRNA(Ile)-lysidine/2-thiocytidine synthase N-terminal" evidence="3">
    <location>
        <begin position="67"/>
        <end position="233"/>
    </location>
</feature>
<dbReference type="InterPro" id="IPR035107">
    <property type="entry name" value="tRNA_thiolation_TtcA_Ctu1"/>
</dbReference>
<dbReference type="GO" id="GO:0008033">
    <property type="term" value="P:tRNA processing"/>
    <property type="evidence" value="ECO:0007669"/>
    <property type="project" value="InterPro"/>
</dbReference>
<dbReference type="SUPFAM" id="SSF52402">
    <property type="entry name" value="Adenine nucleotide alpha hydrolases-like"/>
    <property type="match status" value="1"/>
</dbReference>
<keyword evidence="1" id="KW-0808">Transferase</keyword>
<proteinExistence type="predicted"/>
<keyword evidence="5" id="KW-1185">Reference proteome</keyword>
<evidence type="ECO:0000313" key="4">
    <source>
        <dbReference type="EMBL" id="SOB57091.1"/>
    </source>
</evidence>
<dbReference type="PANTHER" id="PTHR43686">
    <property type="entry name" value="SULFURTRANSFERASE-RELATED"/>
    <property type="match status" value="1"/>
</dbReference>
<evidence type="ECO:0000256" key="2">
    <source>
        <dbReference type="PIRSR" id="PIRSR004976-51"/>
    </source>
</evidence>
<reference evidence="5" key="1">
    <citation type="submission" date="2017-09" db="EMBL/GenBank/DDBJ databases">
        <authorList>
            <person name="Regsiter A."/>
            <person name="William W."/>
        </authorList>
    </citation>
    <scope>NUCLEOTIDE SEQUENCE [LARGE SCALE GENOMIC DNA]</scope>
    <source>
        <strain evidence="5">500-1</strain>
    </source>
</reference>
<dbReference type="Proteomes" id="UP000219215">
    <property type="component" value="Chromosome DPRO"/>
</dbReference>
<dbReference type="Gene3D" id="3.40.50.620">
    <property type="entry name" value="HUPs"/>
    <property type="match status" value="1"/>
</dbReference>
<dbReference type="GO" id="GO:0005524">
    <property type="term" value="F:ATP binding"/>
    <property type="evidence" value="ECO:0007669"/>
    <property type="project" value="UniProtKB-KW"/>
</dbReference>
<organism evidence="4 5">
    <name type="scientific">Pseudodesulfovibrio profundus</name>
    <dbReference type="NCBI Taxonomy" id="57320"/>
    <lineage>
        <taxon>Bacteria</taxon>
        <taxon>Pseudomonadati</taxon>
        <taxon>Thermodesulfobacteriota</taxon>
        <taxon>Desulfovibrionia</taxon>
        <taxon>Desulfovibrionales</taxon>
        <taxon>Desulfovibrionaceae</taxon>
    </lineage>
</organism>